<dbReference type="EMBL" id="VUOA01000021">
    <property type="protein sequence ID" value="KAA2236948.1"/>
    <property type="molecule type" value="Genomic_DNA"/>
</dbReference>
<dbReference type="SUPFAM" id="SSF52540">
    <property type="entry name" value="P-loop containing nucleoside triphosphate hydrolases"/>
    <property type="match status" value="1"/>
</dbReference>
<dbReference type="Gene3D" id="3.40.50.300">
    <property type="entry name" value="P-loop containing nucleotide triphosphate hydrolases"/>
    <property type="match status" value="1"/>
</dbReference>
<accession>A0A5B2VE76</accession>
<protein>
    <submittedName>
        <fullName evidence="4">AAA family ATPase</fullName>
    </submittedName>
</protein>
<feature type="region of interest" description="Disordered" evidence="1">
    <location>
        <begin position="1"/>
        <end position="28"/>
    </location>
</feature>
<dbReference type="AlphaFoldDB" id="A0A5B2VE76"/>
<keyword evidence="5" id="KW-1185">Reference proteome</keyword>
<dbReference type="OrthoDB" id="1496333at2"/>
<dbReference type="InterPro" id="IPR003593">
    <property type="entry name" value="AAA+_ATPase"/>
</dbReference>
<dbReference type="SMART" id="SM00382">
    <property type="entry name" value="AAA"/>
    <property type="match status" value="1"/>
</dbReference>
<organism evidence="4 5">
    <name type="scientific">Salinarimonas soli</name>
    <dbReference type="NCBI Taxonomy" id="1638099"/>
    <lineage>
        <taxon>Bacteria</taxon>
        <taxon>Pseudomonadati</taxon>
        <taxon>Pseudomonadota</taxon>
        <taxon>Alphaproteobacteria</taxon>
        <taxon>Hyphomicrobiales</taxon>
        <taxon>Salinarimonadaceae</taxon>
        <taxon>Salinarimonas</taxon>
    </lineage>
</organism>
<proteinExistence type="predicted"/>
<gene>
    <name evidence="4" type="ORF">F0L46_11790</name>
</gene>
<sequence length="692" mass="75270">MDLNEESRLGGHPERLSDTPSGEGMSDDTMLRFSKQEESGTSMLALALHNAAQGFYVFPCVPEGKLPAIKAWQERATRDPARIRAWWTERDPVLQVTREHAYNVGIRMGRFGDDGWCVALDVDIKAGAKGRESLEALDMNHGEPGWLDTFTVDTPSGGVHYYFTTAEPMATSASKLGPGLDTRGEGGYVLAPGSVVQSRPYVARGGTLRGAPPWLRDMIGTPAPRTRPEANGDAVLDLQPALDRAARFLSQEAPKGVPEGQRGSTAYRVAARIKDFGVSELACVELMAEEWADTCEPPMPFEDLAESVAHAYEYGQRPIGVDDPANDFDPVEDEDLVAPKPKPLPFTRPALLAYRNPPPREWLVEGLIPRKKTTLLMGDGGVGKSLLALQLATAVDLGKTFLGRPARRGKVLALFSEDDTDELHRRQQDVCAAAGAGLDDLAGSYWWTADDLKDGAHLMVMTASHPGGQPTALLAKLLRAIDQIRPELVILDHAANIFAGQPNSGPEVTSFVNRVPNRICVEFGATVVMLAHPSLRGITDGSGEAGSRAWNNAVRSRLYLTRPPNERSTSRRILQVKKANYGPLGEEVHLEWRRGAFHVSTPDGYEGEDVPEELRGQILNAIQAAWDAGDPWSRAAQAGKRAAPSRIHSQFGVPLTIARSLIESWIEAGTVVSEVFDKRNERTGLRVVSAVA</sequence>
<dbReference type="Pfam" id="PF13481">
    <property type="entry name" value="AAA_25"/>
    <property type="match status" value="1"/>
</dbReference>
<dbReference type="InterPro" id="IPR015330">
    <property type="entry name" value="DNA_primase/pol_bifunc_N"/>
</dbReference>
<feature type="domain" description="AAA+ ATPase" evidence="2">
    <location>
        <begin position="370"/>
        <end position="564"/>
    </location>
</feature>
<evidence type="ECO:0000256" key="1">
    <source>
        <dbReference type="SAM" id="MobiDB-lite"/>
    </source>
</evidence>
<evidence type="ECO:0000313" key="5">
    <source>
        <dbReference type="Proteomes" id="UP000323142"/>
    </source>
</evidence>
<reference evidence="4 5" key="2">
    <citation type="submission" date="2019-09" db="EMBL/GenBank/DDBJ databases">
        <authorList>
            <person name="Jin C."/>
        </authorList>
    </citation>
    <scope>NUCLEOTIDE SEQUENCE [LARGE SCALE GENOMIC DNA]</scope>
    <source>
        <strain evidence="4 5">BN140002</strain>
    </source>
</reference>
<dbReference type="SUPFAM" id="SSF56747">
    <property type="entry name" value="Prim-pol domain"/>
    <property type="match status" value="1"/>
</dbReference>
<dbReference type="Proteomes" id="UP000323142">
    <property type="component" value="Unassembled WGS sequence"/>
</dbReference>
<dbReference type="SMART" id="SM00943">
    <property type="entry name" value="Prim-Pol"/>
    <property type="match status" value="1"/>
</dbReference>
<feature type="domain" description="DNA primase/polymerase bifunctional N-terminal" evidence="3">
    <location>
        <begin position="47"/>
        <end position="215"/>
    </location>
</feature>
<dbReference type="CDD" id="cd04859">
    <property type="entry name" value="Prim_Pol"/>
    <property type="match status" value="1"/>
</dbReference>
<feature type="compositionally biased region" description="Basic and acidic residues" evidence="1">
    <location>
        <begin position="1"/>
        <end position="17"/>
    </location>
</feature>
<reference evidence="4 5" key="1">
    <citation type="submission" date="2019-09" db="EMBL/GenBank/DDBJ databases">
        <title>Salinarimonas rosea gen. nov., sp. nov., a new member of the a-2 subgroup of the Proteobacteria.</title>
        <authorList>
            <person name="Liu J."/>
        </authorList>
    </citation>
    <scope>NUCLEOTIDE SEQUENCE [LARGE SCALE GENOMIC DNA]</scope>
    <source>
        <strain evidence="4 5">BN140002</strain>
    </source>
</reference>
<name>A0A5B2VE76_9HYPH</name>
<comment type="caution">
    <text evidence="4">The sequence shown here is derived from an EMBL/GenBank/DDBJ whole genome shotgun (WGS) entry which is preliminary data.</text>
</comment>
<evidence type="ECO:0000259" key="2">
    <source>
        <dbReference type="SMART" id="SM00382"/>
    </source>
</evidence>
<dbReference type="Pfam" id="PF09250">
    <property type="entry name" value="Prim-Pol"/>
    <property type="match status" value="1"/>
</dbReference>
<dbReference type="InterPro" id="IPR027417">
    <property type="entry name" value="P-loop_NTPase"/>
</dbReference>
<evidence type="ECO:0000259" key="3">
    <source>
        <dbReference type="SMART" id="SM00943"/>
    </source>
</evidence>
<evidence type="ECO:0000313" key="4">
    <source>
        <dbReference type="EMBL" id="KAA2236948.1"/>
    </source>
</evidence>
<dbReference type="Gene3D" id="3.30.720.160">
    <property type="entry name" value="Bifunctional DNA primase/polymerase, N-terminal"/>
    <property type="match status" value="1"/>
</dbReference>